<comment type="subcellular location">
    <subcellularLocation>
        <location evidence="1">Nucleus</location>
    </subcellularLocation>
</comment>
<dbReference type="Gene3D" id="1.10.510.10">
    <property type="entry name" value="Transferase(Phosphotransferase) domain 1"/>
    <property type="match status" value="1"/>
</dbReference>
<dbReference type="EC" id="2.7.11.24" evidence="16"/>
<feature type="domain" description="Protein kinase" evidence="17">
    <location>
        <begin position="576"/>
        <end position="926"/>
    </location>
</feature>
<dbReference type="NCBIfam" id="TIGR00578">
    <property type="entry name" value="ku70"/>
    <property type="match status" value="1"/>
</dbReference>
<dbReference type="FunFam" id="3.30.200.20:FF:000046">
    <property type="entry name" value="Mitogen-activated protein kinase"/>
    <property type="match status" value="1"/>
</dbReference>
<dbReference type="GO" id="GO:0043564">
    <property type="term" value="C:Ku70:Ku80 complex"/>
    <property type="evidence" value="ECO:0007669"/>
    <property type="project" value="InterPro"/>
</dbReference>
<evidence type="ECO:0000256" key="14">
    <source>
        <dbReference type="ARBA" id="ARBA00023242"/>
    </source>
</evidence>
<dbReference type="PROSITE" id="PS00107">
    <property type="entry name" value="PROTEIN_KINASE_ATP"/>
    <property type="match status" value="1"/>
</dbReference>
<keyword evidence="11" id="KW-0238">DNA-binding</keyword>
<proteinExistence type="inferred from homology"/>
<comment type="cofactor">
    <cofactor evidence="16">
        <name>Mg(2+)</name>
        <dbReference type="ChEBI" id="CHEBI:18420"/>
    </cofactor>
</comment>
<comment type="similarity">
    <text evidence="2">Belongs to the ku70 family.</text>
</comment>
<dbReference type="InterPro" id="IPR047087">
    <property type="entry name" value="KU70_core_dom"/>
</dbReference>
<dbReference type="Proteomes" id="UP000626109">
    <property type="component" value="Unassembled WGS sequence"/>
</dbReference>
<dbReference type="InterPro" id="IPR016194">
    <property type="entry name" value="SPOC-like_C_dom_sf"/>
</dbReference>
<evidence type="ECO:0000256" key="7">
    <source>
        <dbReference type="ARBA" id="ARBA00022777"/>
    </source>
</evidence>
<name>A0A813JYP4_POLGL</name>
<dbReference type="GO" id="GO:0003678">
    <property type="term" value="F:DNA helicase activity"/>
    <property type="evidence" value="ECO:0007669"/>
    <property type="project" value="InterPro"/>
</dbReference>
<dbReference type="InterPro" id="IPR011009">
    <property type="entry name" value="Kinase-like_dom_sf"/>
</dbReference>
<gene>
    <name evidence="18" type="ORF">PGLA2088_LOCUS26613</name>
</gene>
<accession>A0A813JYP4</accession>
<dbReference type="GO" id="GO:0003684">
    <property type="term" value="F:damaged DNA binding"/>
    <property type="evidence" value="ECO:0007669"/>
    <property type="project" value="InterPro"/>
</dbReference>
<dbReference type="GO" id="GO:0006303">
    <property type="term" value="P:double-strand break repair via nonhomologous end joining"/>
    <property type="evidence" value="ECO:0007669"/>
    <property type="project" value="InterPro"/>
</dbReference>
<evidence type="ECO:0000259" key="17">
    <source>
        <dbReference type="PROSITE" id="PS50011"/>
    </source>
</evidence>
<dbReference type="Gene3D" id="4.10.970.10">
    <property type="entry name" value="Ku70, bridge and pillars"/>
    <property type="match status" value="1"/>
</dbReference>
<sequence length="975" mass="109762">MAAQGALIVSGPGGTIEIKGRRRLENAKVFEAMLTDLSNRLTSNLNQHKTIVIADLDISQNKLTHEQFESLFMTLGVAGVKVQRFRMFGCATLNDEVMRVIGEYFRAFETHWHTTKRLAEPERVAEPGLWASSMAYQLPKPTSVAITRPLGTSLLRLRHRRCACLMRPSRLGAQAATVSKPPACEAQLKDAVLFVIDCASLEALKVTRAQDLMDIGAIIEFFPLAPADKVFSIERFWGTVLPVDPEDYVSRSSMRLEELERRIRMRVHRKRTLQRLNFHISPGVEVAVSVFVTLLQAKVPYPVYLLNENNKPLKSESKHICEQTGALLHPVDDIATYVELAGQRVVMSRAEVTETKHFCDPGLRLLGFKPLSSLEPHHRIFHSYFVYPNEREISGSAAFMSALLAGMLERRVLAVASYVARRNAEPVLVALLPQAEEEDGAEQIKPPGFNMVRLPWGEEIRQLTFAVPEGVPTETPQELKEAARKVVAAMRLNNFTPGCAENPVLQKHYAAVQALALGEEQPEDTVDVLQPDAAALKEKAPLLQEKRAAEEKARAAKAAPIIPKGPADKWKIPSRYDAKQLIGTGSYGSVCEAYDHERKSLVAIKRIGHMFEDLIDCKRILREIAILSKLRHEYIVQIYDIVAPADMRTFDELYIVMEICDSDLKKLCRTDVTLTPLHINTLLYNLLVGLKYLHSAGIYHRDLKPANCLVNQDCSVKICDFGLSRAIGEEQQPHLQALPNTPRKDGAPDDPQVPIPVVPHTQKLKRFLTGHVVTRWYRAPELILLQESYTEAIDIWSVGCIYAELLGMLEGTKTEDRGPLFPGSSCFPLSPDHKHKTDYRYHTRGKHDQLNMIFNLLGTPGEADIAALEREDARRYINCFAKREGDSLKSRFPHVDDMSCDVLDKMLRFSFADRCSVTQALDHPLFADIRDPSKEVTAPALVSLDFEKEPDLDEALLRKYFCQEIRKYHSEIPQL</sequence>
<evidence type="ECO:0000256" key="15">
    <source>
        <dbReference type="PROSITE-ProRule" id="PRU10141"/>
    </source>
</evidence>
<dbReference type="InterPro" id="IPR050117">
    <property type="entry name" value="MAPK"/>
</dbReference>
<dbReference type="GO" id="GO:0005524">
    <property type="term" value="F:ATP binding"/>
    <property type="evidence" value="ECO:0007669"/>
    <property type="project" value="UniProtKB-UniRule"/>
</dbReference>
<keyword evidence="14" id="KW-0539">Nucleus</keyword>
<dbReference type="PANTHER" id="PTHR24055">
    <property type="entry name" value="MITOGEN-ACTIVATED PROTEIN KINASE"/>
    <property type="match status" value="1"/>
</dbReference>
<dbReference type="Pfam" id="PF03730">
    <property type="entry name" value="Ku_C"/>
    <property type="match status" value="1"/>
</dbReference>
<evidence type="ECO:0000256" key="2">
    <source>
        <dbReference type="ARBA" id="ARBA00005240"/>
    </source>
</evidence>
<evidence type="ECO:0000256" key="5">
    <source>
        <dbReference type="ARBA" id="ARBA00022741"/>
    </source>
</evidence>
<comment type="similarity">
    <text evidence="16">Belongs to the protein kinase superfamily. Ser/Thr protein kinase family. MAP kinase subfamily.</text>
</comment>
<dbReference type="Pfam" id="PF02735">
    <property type="entry name" value="Ku"/>
    <property type="match status" value="1"/>
</dbReference>
<dbReference type="SUPFAM" id="SSF100939">
    <property type="entry name" value="SPOC domain-like"/>
    <property type="match status" value="1"/>
</dbReference>
<dbReference type="GO" id="GO:0016787">
    <property type="term" value="F:hydrolase activity"/>
    <property type="evidence" value="ECO:0007669"/>
    <property type="project" value="UniProtKB-KW"/>
</dbReference>
<dbReference type="InterPro" id="IPR003527">
    <property type="entry name" value="MAP_kinase_CS"/>
</dbReference>
<evidence type="ECO:0000313" key="19">
    <source>
        <dbReference type="Proteomes" id="UP000626109"/>
    </source>
</evidence>
<dbReference type="CDD" id="cd07834">
    <property type="entry name" value="STKc_MAPK"/>
    <property type="match status" value="1"/>
</dbReference>
<dbReference type="Pfam" id="PF00069">
    <property type="entry name" value="Pkinase"/>
    <property type="match status" value="1"/>
</dbReference>
<dbReference type="InterPro" id="IPR027388">
    <property type="entry name" value="Ku70_bridge/pillars_dom_sf"/>
</dbReference>
<evidence type="ECO:0000256" key="4">
    <source>
        <dbReference type="ARBA" id="ARBA00022679"/>
    </source>
</evidence>
<keyword evidence="7 16" id="KW-0418">Kinase</keyword>
<dbReference type="EMBL" id="CAJNNW010027129">
    <property type="protein sequence ID" value="CAE8689771.1"/>
    <property type="molecule type" value="Genomic_DNA"/>
</dbReference>
<evidence type="ECO:0000256" key="12">
    <source>
        <dbReference type="ARBA" id="ARBA00023172"/>
    </source>
</evidence>
<evidence type="ECO:0000256" key="9">
    <source>
        <dbReference type="ARBA" id="ARBA00022806"/>
    </source>
</evidence>
<dbReference type="FunFam" id="2.40.290.10:FF:000001">
    <property type="entry name" value="X-ray repair cross complementing 6"/>
    <property type="match status" value="1"/>
</dbReference>
<dbReference type="CDD" id="cd00788">
    <property type="entry name" value="KU70"/>
    <property type="match status" value="1"/>
</dbReference>
<dbReference type="SMART" id="SM00559">
    <property type="entry name" value="Ku78"/>
    <property type="match status" value="1"/>
</dbReference>
<dbReference type="PROSITE" id="PS00108">
    <property type="entry name" value="PROTEIN_KINASE_ST"/>
    <property type="match status" value="1"/>
</dbReference>
<evidence type="ECO:0000256" key="10">
    <source>
        <dbReference type="ARBA" id="ARBA00022840"/>
    </source>
</evidence>
<dbReference type="SUPFAM" id="SSF56112">
    <property type="entry name" value="Protein kinase-like (PK-like)"/>
    <property type="match status" value="1"/>
</dbReference>
<reference evidence="18" key="1">
    <citation type="submission" date="2021-02" db="EMBL/GenBank/DDBJ databases">
        <authorList>
            <person name="Dougan E. K."/>
            <person name="Rhodes N."/>
            <person name="Thang M."/>
            <person name="Chan C."/>
        </authorList>
    </citation>
    <scope>NUCLEOTIDE SEQUENCE</scope>
</reference>
<keyword evidence="9" id="KW-0347">Helicase</keyword>
<evidence type="ECO:0000256" key="8">
    <source>
        <dbReference type="ARBA" id="ARBA00022801"/>
    </source>
</evidence>
<dbReference type="PROSITE" id="PS50011">
    <property type="entry name" value="PROTEIN_KINASE_DOM"/>
    <property type="match status" value="1"/>
</dbReference>
<dbReference type="Gene3D" id="2.40.290.10">
    <property type="match status" value="1"/>
</dbReference>
<comment type="catalytic activity">
    <reaction evidence="16">
        <text>L-threonyl-[protein] + ATP = O-phospho-L-threonyl-[protein] + ADP + H(+)</text>
        <dbReference type="Rhea" id="RHEA:46608"/>
        <dbReference type="Rhea" id="RHEA-COMP:11060"/>
        <dbReference type="Rhea" id="RHEA-COMP:11605"/>
        <dbReference type="ChEBI" id="CHEBI:15378"/>
        <dbReference type="ChEBI" id="CHEBI:30013"/>
        <dbReference type="ChEBI" id="CHEBI:30616"/>
        <dbReference type="ChEBI" id="CHEBI:61977"/>
        <dbReference type="ChEBI" id="CHEBI:456216"/>
        <dbReference type="EC" id="2.7.11.24"/>
    </reaction>
</comment>
<dbReference type="Gene3D" id="1.10.1600.10">
    <property type="match status" value="1"/>
</dbReference>
<keyword evidence="16" id="KW-0460">Magnesium</keyword>
<evidence type="ECO:0000256" key="16">
    <source>
        <dbReference type="RuleBase" id="RU361165"/>
    </source>
</evidence>
<evidence type="ECO:0000313" key="18">
    <source>
        <dbReference type="EMBL" id="CAE8689771.1"/>
    </source>
</evidence>
<dbReference type="Gene3D" id="3.40.50.410">
    <property type="entry name" value="von Willebrand factor, type A domain"/>
    <property type="match status" value="1"/>
</dbReference>
<dbReference type="GO" id="GO:0000723">
    <property type="term" value="P:telomere maintenance"/>
    <property type="evidence" value="ECO:0007669"/>
    <property type="project" value="InterPro"/>
</dbReference>
<dbReference type="InterPro" id="IPR006164">
    <property type="entry name" value="DNA_bd_Ku70/Ku80"/>
</dbReference>
<evidence type="ECO:0000256" key="13">
    <source>
        <dbReference type="ARBA" id="ARBA00023204"/>
    </source>
</evidence>
<dbReference type="AlphaFoldDB" id="A0A813JYP4"/>
<dbReference type="GO" id="GO:0042162">
    <property type="term" value="F:telomeric DNA binding"/>
    <property type="evidence" value="ECO:0007669"/>
    <property type="project" value="InterPro"/>
</dbReference>
<evidence type="ECO:0000256" key="6">
    <source>
        <dbReference type="ARBA" id="ARBA00022763"/>
    </source>
</evidence>
<evidence type="ECO:0000256" key="1">
    <source>
        <dbReference type="ARBA" id="ARBA00004123"/>
    </source>
</evidence>
<dbReference type="InterPro" id="IPR000719">
    <property type="entry name" value="Prot_kinase_dom"/>
</dbReference>
<keyword evidence="6" id="KW-0227">DNA damage</keyword>
<comment type="caution">
    <text evidence="18">The sequence shown here is derived from an EMBL/GenBank/DDBJ whole genome shotgun (WGS) entry which is preliminary data.</text>
</comment>
<evidence type="ECO:0000256" key="3">
    <source>
        <dbReference type="ARBA" id="ARBA00022527"/>
    </source>
</evidence>
<keyword evidence="4 16" id="KW-0808">Transferase</keyword>
<dbReference type="Gene3D" id="3.30.200.20">
    <property type="entry name" value="Phosphorylase Kinase, domain 1"/>
    <property type="match status" value="1"/>
</dbReference>
<dbReference type="GO" id="GO:0006310">
    <property type="term" value="P:DNA recombination"/>
    <property type="evidence" value="ECO:0007669"/>
    <property type="project" value="UniProtKB-KW"/>
</dbReference>
<dbReference type="InterPro" id="IPR017441">
    <property type="entry name" value="Protein_kinase_ATP_BS"/>
</dbReference>
<comment type="activity regulation">
    <text evidence="16">Activated by threonine and tyrosine phosphorylation.</text>
</comment>
<keyword evidence="12" id="KW-0233">DNA recombination</keyword>
<keyword evidence="3 16" id="KW-0723">Serine/threonine-protein kinase</keyword>
<keyword evidence="10 15" id="KW-0067">ATP-binding</keyword>
<protein>
    <recommendedName>
        <fullName evidence="16">Mitogen-activated protein kinase</fullName>
        <ecNumber evidence="16">2.7.11.24</ecNumber>
    </recommendedName>
</protein>
<dbReference type="InterPro" id="IPR036465">
    <property type="entry name" value="vWFA_dom_sf"/>
</dbReference>
<keyword evidence="5 15" id="KW-0547">Nucleotide-binding</keyword>
<keyword evidence="13" id="KW-0234">DNA repair</keyword>
<organism evidence="18 19">
    <name type="scientific">Polarella glacialis</name>
    <name type="common">Dinoflagellate</name>
    <dbReference type="NCBI Taxonomy" id="89957"/>
    <lineage>
        <taxon>Eukaryota</taxon>
        <taxon>Sar</taxon>
        <taxon>Alveolata</taxon>
        <taxon>Dinophyceae</taxon>
        <taxon>Suessiales</taxon>
        <taxon>Suessiaceae</taxon>
        <taxon>Polarella</taxon>
    </lineage>
</organism>
<keyword evidence="8" id="KW-0378">Hydrolase</keyword>
<dbReference type="InterPro" id="IPR008271">
    <property type="entry name" value="Ser/Thr_kinase_AS"/>
</dbReference>
<evidence type="ECO:0000256" key="11">
    <source>
        <dbReference type="ARBA" id="ARBA00023125"/>
    </source>
</evidence>
<dbReference type="SMART" id="SM00220">
    <property type="entry name" value="S_TKc"/>
    <property type="match status" value="1"/>
</dbReference>
<feature type="binding site" evidence="15">
    <location>
        <position position="605"/>
    </location>
    <ligand>
        <name>ATP</name>
        <dbReference type="ChEBI" id="CHEBI:30616"/>
    </ligand>
</feature>
<dbReference type="InterPro" id="IPR006165">
    <property type="entry name" value="Ku70"/>
</dbReference>
<dbReference type="PROSITE" id="PS01351">
    <property type="entry name" value="MAPK"/>
    <property type="match status" value="1"/>
</dbReference>
<dbReference type="InterPro" id="IPR005160">
    <property type="entry name" value="Ku_C"/>
</dbReference>
<dbReference type="GO" id="GO:0004707">
    <property type="term" value="F:MAP kinase activity"/>
    <property type="evidence" value="ECO:0007669"/>
    <property type="project" value="UniProtKB-EC"/>
</dbReference>